<feature type="transmembrane region" description="Helical" evidence="5">
    <location>
        <begin position="12"/>
        <end position="31"/>
    </location>
</feature>
<evidence type="ECO:0000259" key="6">
    <source>
        <dbReference type="Pfam" id="PF16212"/>
    </source>
</evidence>
<accession>A0A183JAS4</accession>
<keyword evidence="5" id="KW-0472">Membrane</keyword>
<dbReference type="PANTHER" id="PTHR24092">
    <property type="entry name" value="PROBABLE PHOSPHOLIPID-TRANSPORTING ATPASE"/>
    <property type="match status" value="1"/>
</dbReference>
<dbReference type="WBParaSite" id="SBAD_0001338701-mRNA-1">
    <property type="protein sequence ID" value="SBAD_0001338701-mRNA-1"/>
    <property type="gene ID" value="SBAD_0001338701"/>
</dbReference>
<evidence type="ECO:0000313" key="8">
    <source>
        <dbReference type="Proteomes" id="UP000270296"/>
    </source>
</evidence>
<keyword evidence="5" id="KW-1133">Transmembrane helix</keyword>
<evidence type="ECO:0000313" key="9">
    <source>
        <dbReference type="WBParaSite" id="SBAD_0001338701-mRNA-1"/>
    </source>
</evidence>
<protein>
    <submittedName>
        <fullName evidence="9">PhoLip_ATPase_C domain-containing protein</fullName>
    </submittedName>
</protein>
<sequence>MRTFVFSVIRGIFTSAVLFFVTYASFHQNYLQSGLSADDLQSFSFAMFSGLIIVVTAQIALDTSYWTVFNHVFIWGSVLFYFFVAIVYYQLIPFRLLEQRGYGVAFMMFQAPLYWLIILLITSVLMLPVVGTRFFWMDTRPTLSERLRIRQNLIRLTGRMSELPPSLRLSKSQRQRKASTRSSYAFSHHHGFGDLITKGIAMRQHKKNERHASAGTASNSATVSPKPATAHENGDVKL</sequence>
<dbReference type="GO" id="GO:0007030">
    <property type="term" value="P:Golgi organization"/>
    <property type="evidence" value="ECO:0007669"/>
    <property type="project" value="TreeGrafter"/>
</dbReference>
<gene>
    <name evidence="7" type="ORF">SBAD_LOCUS12971</name>
</gene>
<dbReference type="PANTHER" id="PTHR24092:SF190">
    <property type="entry name" value="PHOSPHOLIPID-TRANSPORTING ATPASE"/>
    <property type="match status" value="1"/>
</dbReference>
<keyword evidence="2" id="KW-0479">Metal-binding</keyword>
<feature type="transmembrane region" description="Helical" evidence="5">
    <location>
        <begin position="112"/>
        <end position="136"/>
    </location>
</feature>
<organism evidence="9">
    <name type="scientific">Soboliphyme baturini</name>
    <dbReference type="NCBI Taxonomy" id="241478"/>
    <lineage>
        <taxon>Eukaryota</taxon>
        <taxon>Metazoa</taxon>
        <taxon>Ecdysozoa</taxon>
        <taxon>Nematoda</taxon>
        <taxon>Enoplea</taxon>
        <taxon>Dorylaimia</taxon>
        <taxon>Dioctophymatida</taxon>
        <taxon>Dioctophymatoidea</taxon>
        <taxon>Soboliphymatidae</taxon>
        <taxon>Soboliphyme</taxon>
    </lineage>
</organism>
<dbReference type="Proteomes" id="UP000270296">
    <property type="component" value="Unassembled WGS sequence"/>
</dbReference>
<evidence type="ECO:0000256" key="2">
    <source>
        <dbReference type="ARBA" id="ARBA00022723"/>
    </source>
</evidence>
<comment type="subcellular location">
    <subcellularLocation>
        <location evidence="1">Membrane</location>
        <topology evidence="1">Multi-pass membrane protein</topology>
    </subcellularLocation>
</comment>
<evidence type="ECO:0000256" key="3">
    <source>
        <dbReference type="ARBA" id="ARBA00022842"/>
    </source>
</evidence>
<dbReference type="InterPro" id="IPR032630">
    <property type="entry name" value="P_typ_ATPase_c"/>
</dbReference>
<feature type="transmembrane region" description="Helical" evidence="5">
    <location>
        <begin position="73"/>
        <end position="92"/>
    </location>
</feature>
<feature type="domain" description="P-type ATPase C-terminal" evidence="6">
    <location>
        <begin position="1"/>
        <end position="141"/>
    </location>
</feature>
<evidence type="ECO:0000256" key="1">
    <source>
        <dbReference type="ARBA" id="ARBA00004141"/>
    </source>
</evidence>
<dbReference type="GO" id="GO:0005802">
    <property type="term" value="C:trans-Golgi network"/>
    <property type="evidence" value="ECO:0007669"/>
    <property type="project" value="TreeGrafter"/>
</dbReference>
<dbReference type="GO" id="GO:0045332">
    <property type="term" value="P:phospholipid translocation"/>
    <property type="evidence" value="ECO:0007669"/>
    <property type="project" value="TreeGrafter"/>
</dbReference>
<dbReference type="Pfam" id="PF16212">
    <property type="entry name" value="PhoLip_ATPase_C"/>
    <property type="match status" value="1"/>
</dbReference>
<evidence type="ECO:0000256" key="4">
    <source>
        <dbReference type="SAM" id="MobiDB-lite"/>
    </source>
</evidence>
<dbReference type="AlphaFoldDB" id="A0A183JAS4"/>
<evidence type="ECO:0000256" key="5">
    <source>
        <dbReference type="SAM" id="Phobius"/>
    </source>
</evidence>
<feature type="region of interest" description="Disordered" evidence="4">
    <location>
        <begin position="204"/>
        <end position="238"/>
    </location>
</feature>
<keyword evidence="3" id="KW-0460">Magnesium</keyword>
<dbReference type="GO" id="GO:0046872">
    <property type="term" value="F:metal ion binding"/>
    <property type="evidence" value="ECO:0007669"/>
    <property type="project" value="UniProtKB-KW"/>
</dbReference>
<dbReference type="GO" id="GO:0005886">
    <property type="term" value="C:plasma membrane"/>
    <property type="evidence" value="ECO:0007669"/>
    <property type="project" value="TreeGrafter"/>
</dbReference>
<dbReference type="OrthoDB" id="377733at2759"/>
<dbReference type="EMBL" id="UZAM01019634">
    <property type="protein sequence ID" value="VDP53156.1"/>
    <property type="molecule type" value="Genomic_DNA"/>
</dbReference>
<reference evidence="9" key="1">
    <citation type="submission" date="2016-06" db="UniProtKB">
        <authorList>
            <consortium name="WormBaseParasite"/>
        </authorList>
    </citation>
    <scope>IDENTIFICATION</scope>
</reference>
<feature type="transmembrane region" description="Helical" evidence="5">
    <location>
        <begin position="43"/>
        <end position="61"/>
    </location>
</feature>
<keyword evidence="8" id="KW-1185">Reference proteome</keyword>
<dbReference type="GO" id="GO:0140326">
    <property type="term" value="F:ATPase-coupled intramembrane lipid transporter activity"/>
    <property type="evidence" value="ECO:0007669"/>
    <property type="project" value="TreeGrafter"/>
</dbReference>
<name>A0A183JAS4_9BILA</name>
<keyword evidence="5" id="KW-0812">Transmembrane</keyword>
<reference evidence="7 8" key="2">
    <citation type="submission" date="2018-11" db="EMBL/GenBank/DDBJ databases">
        <authorList>
            <consortium name="Pathogen Informatics"/>
        </authorList>
    </citation>
    <scope>NUCLEOTIDE SEQUENCE [LARGE SCALE GENOMIC DNA]</scope>
</reference>
<proteinExistence type="predicted"/>
<evidence type="ECO:0000313" key="7">
    <source>
        <dbReference type="EMBL" id="VDP53156.1"/>
    </source>
</evidence>